<accession>A0ACC0QRV7</accession>
<reference evidence="1" key="1">
    <citation type="submission" date="2022-06" db="EMBL/GenBank/DDBJ databases">
        <title>Fusarium solani species complex genomes reveal bases of compartmentalisation and animal pathogenesis.</title>
        <authorList>
            <person name="Tsai I.J."/>
        </authorList>
    </citation>
    <scope>NUCLEOTIDE SEQUENCE</scope>
    <source>
        <strain evidence="1">Fu6.1</strain>
    </source>
</reference>
<proteinExistence type="predicted"/>
<name>A0ACC0QRV7_9HYPO</name>
<sequence length="948" mass="105222">MSELESPYWGDIRSLRNELNNVKRLLEDIRAYLPSEPTPQRRSKRSTIRHATQQDKPPAWAEQIITRFSILEDWIGRIQSQTDDIEAHNRRNGTQQPQVHSADGHYEGSLRSPPPQDSGMASASTHQRREAEPEDQAPANAHGDNSATSIEATGDPSSDGSDKDKDKDTSMRDCEQVPPSPPGGTDAAASAASASRSASRQATANDQGDIPATNHTPEAEAEASAPEDEDVVMGDSDAAQEEDNAKSGAADHRSARSSAPEDDTGGDKSEANPQTQPTTANPTGQGAGAQVNMQSPFSATPEERTMQLPTTPNSQGSDTTKDTSRATTPDTHLTSPDTSVPDSPSQFTLSEADMGEGLVEALERIIKRDDSMHKISVPNLPVDLDLIKAAVKAELSAPNPDWQFTANRFVPGPKGEGYMRAYISKRQSHFAFPDFPDKVVIPTEEEARKWLDDYFDNPPKGIVPYFTGHLDLPYGDLLNPGTTLLDNPKLLDLHRPYWHIGGDKSANRFHIEDYSCSEDESPCGLRSANLVLEGVKLWTAIKVHHTKKFEAFVAKNWDCNECSQHVGHQSLLISPLILEREGIDFEIKVQGRGELMLTGRSQYHMVVNMGSNIAISMNHLQRGDRLKSTALRQCVKCGVLDDTVTRVPPPKSSEPRTPLPSIPNPPPEQSEARSPLPTLLGKRPRTDQQGTQTSGRETRADTAARRKLNALEEEIRKRDPACRIPRVPRDSDSTPPEKVFKAAASVQSSLAVKQFISLVDEWRRRDEHMFLSGDTRDILLQHGKRLAAAIGKSSLSKFLYRYAQACVARELDMQMKKRGSIRRSKEDTERLAQQLGMETEELKAHLEDGRIWNSICGPEDDGLLPFLLLESKWPFKEERKEDCPLYVKKKEWKSLVRDVQVFHSLLDVEYVKKLRQVGRAFEEMISTGSEQVFGLEDEANGWESLRSA</sequence>
<dbReference type="EMBL" id="CM046509">
    <property type="protein sequence ID" value="KAI8663481.1"/>
    <property type="molecule type" value="Genomic_DNA"/>
</dbReference>
<protein>
    <submittedName>
        <fullName evidence="1">JmjC domain-containing protein</fullName>
    </submittedName>
</protein>
<evidence type="ECO:0000313" key="1">
    <source>
        <dbReference type="EMBL" id="KAI8663481.1"/>
    </source>
</evidence>
<gene>
    <name evidence="1" type="ORF">NCS57_00949200</name>
</gene>
<organism evidence="1 2">
    <name type="scientific">Fusarium keratoplasticum</name>
    <dbReference type="NCBI Taxonomy" id="1328300"/>
    <lineage>
        <taxon>Eukaryota</taxon>
        <taxon>Fungi</taxon>
        <taxon>Dikarya</taxon>
        <taxon>Ascomycota</taxon>
        <taxon>Pezizomycotina</taxon>
        <taxon>Sordariomycetes</taxon>
        <taxon>Hypocreomycetidae</taxon>
        <taxon>Hypocreales</taxon>
        <taxon>Nectriaceae</taxon>
        <taxon>Fusarium</taxon>
        <taxon>Fusarium solani species complex</taxon>
    </lineage>
</organism>
<evidence type="ECO:0000313" key="2">
    <source>
        <dbReference type="Proteomes" id="UP001065298"/>
    </source>
</evidence>
<dbReference type="Proteomes" id="UP001065298">
    <property type="component" value="Chromosome 7"/>
</dbReference>
<comment type="caution">
    <text evidence="1">The sequence shown here is derived from an EMBL/GenBank/DDBJ whole genome shotgun (WGS) entry which is preliminary data.</text>
</comment>
<keyword evidence="2" id="KW-1185">Reference proteome</keyword>